<feature type="transmembrane region" description="Helical" evidence="6">
    <location>
        <begin position="84"/>
        <end position="110"/>
    </location>
</feature>
<evidence type="ECO:0000256" key="3">
    <source>
        <dbReference type="ARBA" id="ARBA00022692"/>
    </source>
</evidence>
<evidence type="ECO:0000313" key="8">
    <source>
        <dbReference type="EMBL" id="USS02006.1"/>
    </source>
</evidence>
<keyword evidence="3 6" id="KW-0812">Transmembrane</keyword>
<reference evidence="8" key="2">
    <citation type="submission" date="2022-06" db="EMBL/GenBank/DDBJ databases">
        <authorList>
            <person name="Holder M.E."/>
            <person name="Ajami N.J."/>
            <person name="Petrosino J.F."/>
        </authorList>
    </citation>
    <scope>NUCLEOTIDE SEQUENCE</scope>
    <source>
        <strain evidence="8">RMA 8861</strain>
    </source>
</reference>
<name>A0A9N7JMJ8_CLOSE</name>
<keyword evidence="4 6" id="KW-1133">Transmembrane helix</keyword>
<dbReference type="Proteomes" id="UP000280586">
    <property type="component" value="Chromosome"/>
</dbReference>
<dbReference type="KEGG" id="csep:CP523_13780"/>
<dbReference type="EMBL" id="CP099799">
    <property type="protein sequence ID" value="USS02006.1"/>
    <property type="molecule type" value="Genomic_DNA"/>
</dbReference>
<gene>
    <name evidence="7" type="ORF">CP523_13780</name>
    <name evidence="8" type="ORF">NH397_06170</name>
</gene>
<dbReference type="OrthoDB" id="3176438at2"/>
<dbReference type="AlphaFoldDB" id="A0A9N7JMJ8"/>
<evidence type="ECO:0000313" key="7">
    <source>
        <dbReference type="EMBL" id="AYE35414.1"/>
    </source>
</evidence>
<keyword evidence="2" id="KW-1003">Cell membrane</keyword>
<sequence>MKLFRQSIIILGIYLLGELISKGLNLPVPGNIIGMLLLLLLLCTKVIKVENVETVSNFFLDHLAFFFIPAGVGLLTSFDSIKSSLIQIVLVCIIATTIVIVVTGLVVQFVSNKLNIKKNGSEKN</sequence>
<evidence type="ECO:0000256" key="6">
    <source>
        <dbReference type="SAM" id="Phobius"/>
    </source>
</evidence>
<evidence type="ECO:0000256" key="2">
    <source>
        <dbReference type="ARBA" id="ARBA00022475"/>
    </source>
</evidence>
<evidence type="ECO:0000256" key="5">
    <source>
        <dbReference type="ARBA" id="ARBA00023136"/>
    </source>
</evidence>
<feature type="transmembrane region" description="Helical" evidence="6">
    <location>
        <begin position="59"/>
        <end position="78"/>
    </location>
</feature>
<protein>
    <submittedName>
        <fullName evidence="7">CidA/LrgA family protein</fullName>
    </submittedName>
</protein>
<evidence type="ECO:0000256" key="4">
    <source>
        <dbReference type="ARBA" id="ARBA00022989"/>
    </source>
</evidence>
<proteinExistence type="predicted"/>
<accession>A0A9N7JMJ8</accession>
<dbReference type="RefSeq" id="WP_066677144.1">
    <property type="nucleotide sequence ID" value="NZ_CABMIZ010000023.1"/>
</dbReference>
<dbReference type="Pfam" id="PF03788">
    <property type="entry name" value="LrgA"/>
    <property type="match status" value="1"/>
</dbReference>
<comment type="subcellular location">
    <subcellularLocation>
        <location evidence="1">Cell membrane</location>
        <topology evidence="1">Multi-pass membrane protein</topology>
    </subcellularLocation>
</comment>
<dbReference type="PANTHER" id="PTHR33931:SF2">
    <property type="entry name" value="HOLIN-LIKE PROTEIN CIDA"/>
    <property type="match status" value="1"/>
</dbReference>
<feature type="transmembrane region" description="Helical" evidence="6">
    <location>
        <begin position="30"/>
        <end position="47"/>
    </location>
</feature>
<dbReference type="GeneID" id="303561755"/>
<evidence type="ECO:0000313" key="10">
    <source>
        <dbReference type="Proteomes" id="UP001055437"/>
    </source>
</evidence>
<reference evidence="7 9" key="1">
    <citation type="submission" date="2017-09" db="EMBL/GenBank/DDBJ databases">
        <authorList>
            <person name="Thomas P."/>
            <person name="Seyboldt C."/>
        </authorList>
    </citation>
    <scope>NUCLEOTIDE SEQUENCE [LARGE SCALE GENOMIC DNA]</scope>
    <source>
        <strain evidence="7 9">DSM 7534</strain>
    </source>
</reference>
<organism evidence="7 9">
    <name type="scientific">Clostridium septicum</name>
    <dbReference type="NCBI Taxonomy" id="1504"/>
    <lineage>
        <taxon>Bacteria</taxon>
        <taxon>Bacillati</taxon>
        <taxon>Bacillota</taxon>
        <taxon>Clostridia</taxon>
        <taxon>Eubacteriales</taxon>
        <taxon>Clostridiaceae</taxon>
        <taxon>Clostridium</taxon>
    </lineage>
</organism>
<evidence type="ECO:0000256" key="1">
    <source>
        <dbReference type="ARBA" id="ARBA00004651"/>
    </source>
</evidence>
<dbReference type="EMBL" id="CP023671">
    <property type="protein sequence ID" value="AYE35414.1"/>
    <property type="molecule type" value="Genomic_DNA"/>
</dbReference>
<dbReference type="InterPro" id="IPR005538">
    <property type="entry name" value="LrgA/CidA"/>
</dbReference>
<dbReference type="PANTHER" id="PTHR33931">
    <property type="entry name" value="HOLIN-LIKE PROTEIN CIDA-RELATED"/>
    <property type="match status" value="1"/>
</dbReference>
<evidence type="ECO:0000313" key="9">
    <source>
        <dbReference type="Proteomes" id="UP000280586"/>
    </source>
</evidence>
<keyword evidence="10" id="KW-1185">Reference proteome</keyword>
<dbReference type="Proteomes" id="UP001055437">
    <property type="component" value="Chromosome"/>
</dbReference>
<dbReference type="GO" id="GO:0005886">
    <property type="term" value="C:plasma membrane"/>
    <property type="evidence" value="ECO:0007669"/>
    <property type="project" value="UniProtKB-SubCell"/>
</dbReference>
<keyword evidence="5 6" id="KW-0472">Membrane</keyword>